<dbReference type="AlphaFoldDB" id="A0AA42C6A8"/>
<proteinExistence type="predicted"/>
<dbReference type="Proteomes" id="UP001163821">
    <property type="component" value="Unassembled WGS sequence"/>
</dbReference>
<dbReference type="EMBL" id="JAPAAF010000020">
    <property type="protein sequence ID" value="MCW0483708.1"/>
    <property type="molecule type" value="Genomic_DNA"/>
</dbReference>
<dbReference type="InterPro" id="IPR023346">
    <property type="entry name" value="Lysozyme-like_dom_sf"/>
</dbReference>
<dbReference type="Gene3D" id="1.20.141.10">
    <property type="entry name" value="Chitosanase, subunit A, domain 1"/>
    <property type="match status" value="1"/>
</dbReference>
<protein>
    <recommendedName>
        <fullName evidence="5">Peptidoglycan domain protein</fullName>
    </recommendedName>
</protein>
<evidence type="ECO:0000313" key="3">
    <source>
        <dbReference type="EMBL" id="MCW0483708.1"/>
    </source>
</evidence>
<organism evidence="3 4">
    <name type="scientific">Gaoshiqia sediminis</name>
    <dbReference type="NCBI Taxonomy" id="2986998"/>
    <lineage>
        <taxon>Bacteria</taxon>
        <taxon>Pseudomonadati</taxon>
        <taxon>Bacteroidota</taxon>
        <taxon>Bacteroidia</taxon>
        <taxon>Marinilabiliales</taxon>
        <taxon>Prolixibacteraceae</taxon>
        <taxon>Gaoshiqia</taxon>
    </lineage>
</organism>
<feature type="domain" description="Peptidoglycan binding" evidence="2">
    <location>
        <begin position="115"/>
        <end position="180"/>
    </location>
</feature>
<sequence length="192" mass="22272">MKKTFDELFEGVIRHEGYYANVTGDKGGETYMGIARNLHPDWEGWAVIDVYKSEVGRIKHNAKIEIPGLTFLVKEFYRHTFYHKYRIESINHEALQEIIFDWCVNSGYWGSCGVQKVLNRFFDSDLKLDGIIGNKTIAAINASNPEQLFNAIKAARIHYYEVIARKGENAKFLDGWLRRVERILFSYQGVQN</sequence>
<comment type="caution">
    <text evidence="3">The sequence shown here is derived from an EMBL/GenBank/DDBJ whole genome shotgun (WGS) entry which is preliminary data.</text>
</comment>
<evidence type="ECO:0000259" key="2">
    <source>
        <dbReference type="Pfam" id="PF09374"/>
    </source>
</evidence>
<dbReference type="InterPro" id="IPR018537">
    <property type="entry name" value="Peptidoglycan-bd_3"/>
</dbReference>
<evidence type="ECO:0000313" key="4">
    <source>
        <dbReference type="Proteomes" id="UP001163821"/>
    </source>
</evidence>
<reference evidence="3" key="1">
    <citation type="submission" date="2022-10" db="EMBL/GenBank/DDBJ databases">
        <title>Gaoshiqiia sediminis gen. nov., sp. nov., isolated from coastal sediment.</title>
        <authorList>
            <person name="Yu W.X."/>
            <person name="Mu D.S."/>
            <person name="Du J.Z."/>
            <person name="Liang Y.Q."/>
        </authorList>
    </citation>
    <scope>NUCLEOTIDE SEQUENCE</scope>
    <source>
        <strain evidence="3">A06</strain>
    </source>
</reference>
<gene>
    <name evidence="3" type="ORF">N2K84_13270</name>
</gene>
<feature type="domain" description="TtsA-like Glycoside hydrolase family 108" evidence="1">
    <location>
        <begin position="10"/>
        <end position="107"/>
    </location>
</feature>
<evidence type="ECO:0000259" key="1">
    <source>
        <dbReference type="Pfam" id="PF05838"/>
    </source>
</evidence>
<dbReference type="Pfam" id="PF09374">
    <property type="entry name" value="PG_binding_3"/>
    <property type="match status" value="1"/>
</dbReference>
<name>A0AA42C6A8_9BACT</name>
<dbReference type="Pfam" id="PF05838">
    <property type="entry name" value="Glyco_hydro_108"/>
    <property type="match status" value="1"/>
</dbReference>
<dbReference type="InterPro" id="IPR008565">
    <property type="entry name" value="TtsA-like_GH18_dom"/>
</dbReference>
<evidence type="ECO:0008006" key="5">
    <source>
        <dbReference type="Google" id="ProtNLM"/>
    </source>
</evidence>
<dbReference type="RefSeq" id="WP_282592302.1">
    <property type="nucleotide sequence ID" value="NZ_JAPAAF010000020.1"/>
</dbReference>
<dbReference type="SUPFAM" id="SSF53955">
    <property type="entry name" value="Lysozyme-like"/>
    <property type="match status" value="1"/>
</dbReference>
<accession>A0AA42C6A8</accession>
<keyword evidence="4" id="KW-1185">Reference proteome</keyword>